<evidence type="ECO:0000313" key="3">
    <source>
        <dbReference type="Proteomes" id="UP000269198"/>
    </source>
</evidence>
<dbReference type="AlphaFoldDB" id="A0A3N0EHF6"/>
<accession>A0A3N0EHF6</accession>
<dbReference type="EMBL" id="RJMB01000001">
    <property type="protein sequence ID" value="RNL87315.1"/>
    <property type="molecule type" value="Genomic_DNA"/>
</dbReference>
<dbReference type="Pfam" id="PF13830">
    <property type="entry name" value="DUF4192"/>
    <property type="match status" value="1"/>
</dbReference>
<feature type="region of interest" description="Disordered" evidence="1">
    <location>
        <begin position="1"/>
        <end position="49"/>
    </location>
</feature>
<proteinExistence type="predicted"/>
<sequence length="399" mass="43123">MRVRTPRSRGASRHPRPQAERRALPVRRGATHGEGMVTEPGSGPATPTLTISEPRDIVAAIPYLLGYHPSDMLVVLGLCGSSARARLTFRCDLTDETSRHVAEMAARIANTLDAHGCDAALAVAYGPASRATPCVDAVRAELAAIGITLREALRVTGDRYWSYLCAAPHCCPPEGMPADPARSPAAATAVLNGLTTWRDRDQVRQYIAPVEGADRDRVRRATMVAERRGEELLARRAASERDPFGVAFRTEGVRVVRETVAAACRGELPEAPDETAWLGVLLTCVRVRDEAWARISTGARSEAAGSVHVGLWRQVLRNVEPAYVAAPGSLLAVAAWRSGDRALAEAALDEVDRARPAYSMAQLLRQALRAGLPPQECEPTPEWLERVSPVAGEPDERHP</sequence>
<name>A0A3N0EHF6_9ACTN</name>
<keyword evidence="3" id="KW-1185">Reference proteome</keyword>
<protein>
    <submittedName>
        <fullName evidence="2">DUF4192 domain-containing protein</fullName>
    </submittedName>
</protein>
<dbReference type="InterPro" id="IPR025447">
    <property type="entry name" value="DUF4192"/>
</dbReference>
<reference evidence="2 3" key="1">
    <citation type="submission" date="2018-11" db="EMBL/GenBank/DDBJ databases">
        <title>The genome draft of YIM 96095.</title>
        <authorList>
            <person name="Tang S.-K."/>
            <person name="Chunyu W.-X."/>
            <person name="Feng Y.-Z."/>
        </authorList>
    </citation>
    <scope>NUCLEOTIDE SEQUENCE [LARGE SCALE GENOMIC DNA]</scope>
    <source>
        <strain evidence="2 3">YIM 96095</strain>
    </source>
</reference>
<gene>
    <name evidence="2" type="ORF">EFW17_00225</name>
</gene>
<feature type="region of interest" description="Disordered" evidence="1">
    <location>
        <begin position="373"/>
        <end position="399"/>
    </location>
</feature>
<evidence type="ECO:0000313" key="2">
    <source>
        <dbReference type="EMBL" id="RNL87315.1"/>
    </source>
</evidence>
<evidence type="ECO:0000256" key="1">
    <source>
        <dbReference type="SAM" id="MobiDB-lite"/>
    </source>
</evidence>
<dbReference type="Proteomes" id="UP000269198">
    <property type="component" value="Unassembled WGS sequence"/>
</dbReference>
<feature type="compositionally biased region" description="Basic residues" evidence="1">
    <location>
        <begin position="1"/>
        <end position="16"/>
    </location>
</feature>
<dbReference type="OrthoDB" id="3264463at2"/>
<comment type="caution">
    <text evidence="2">The sequence shown here is derived from an EMBL/GenBank/DDBJ whole genome shotgun (WGS) entry which is preliminary data.</text>
</comment>
<organism evidence="2 3">
    <name type="scientific">Halostreptopolyspora alba</name>
    <dbReference type="NCBI Taxonomy" id="2487137"/>
    <lineage>
        <taxon>Bacteria</taxon>
        <taxon>Bacillati</taxon>
        <taxon>Actinomycetota</taxon>
        <taxon>Actinomycetes</taxon>
        <taxon>Streptosporangiales</taxon>
        <taxon>Nocardiopsidaceae</taxon>
        <taxon>Halostreptopolyspora</taxon>
    </lineage>
</organism>